<dbReference type="PANTHER" id="PTHR10819:SF3">
    <property type="entry name" value="PHOSPHOTRIESTERASE-RELATED PROTEIN"/>
    <property type="match status" value="1"/>
</dbReference>
<dbReference type="Proteomes" id="UP000447833">
    <property type="component" value="Unassembled WGS sequence"/>
</dbReference>
<dbReference type="AlphaFoldDB" id="A0A845EQS5"/>
<gene>
    <name evidence="5" type="ORF">GLW07_01865</name>
</gene>
<dbReference type="CDD" id="cd00530">
    <property type="entry name" value="PTE"/>
    <property type="match status" value="1"/>
</dbReference>
<dbReference type="SUPFAM" id="SSF51556">
    <property type="entry name" value="Metallo-dependent hydrolases"/>
    <property type="match status" value="1"/>
</dbReference>
<feature type="binding site" evidence="3">
    <location>
        <position position="20"/>
    </location>
    <ligand>
        <name>a divalent metal cation</name>
        <dbReference type="ChEBI" id="CHEBI:60240"/>
        <label>1</label>
    </ligand>
</feature>
<accession>A0A845EQS5</accession>
<feature type="binding site" evidence="3">
    <location>
        <position position="133"/>
    </location>
    <ligand>
        <name>a divalent metal cation</name>
        <dbReference type="ChEBI" id="CHEBI:60240"/>
        <label>1</label>
    </ligand>
</feature>
<dbReference type="PROSITE" id="PS51347">
    <property type="entry name" value="PHOSPHOTRIESTERASE_2"/>
    <property type="match status" value="1"/>
</dbReference>
<dbReference type="GO" id="GO:0016787">
    <property type="term" value="F:hydrolase activity"/>
    <property type="evidence" value="ECO:0007669"/>
    <property type="project" value="UniProtKB-KW"/>
</dbReference>
<keyword evidence="1 3" id="KW-0479">Metal-binding</keyword>
<dbReference type="PIRSF" id="PIRSF016839">
    <property type="entry name" value="PhP"/>
    <property type="match status" value="1"/>
</dbReference>
<comment type="caution">
    <text evidence="5">The sequence shown here is derived from an EMBL/GenBank/DDBJ whole genome shotgun (WGS) entry which is preliminary data.</text>
</comment>
<evidence type="ECO:0000313" key="6">
    <source>
        <dbReference type="Proteomes" id="UP000447833"/>
    </source>
</evidence>
<feature type="binding site" evidence="3">
    <location>
        <position position="194"/>
    </location>
    <ligand>
        <name>a divalent metal cation</name>
        <dbReference type="ChEBI" id="CHEBI:60240"/>
        <label>2</label>
    </ligand>
</feature>
<dbReference type="InterPro" id="IPR001559">
    <property type="entry name" value="Phosphotriesterase"/>
</dbReference>
<feature type="binding site" evidence="3">
    <location>
        <position position="251"/>
    </location>
    <ligand>
        <name>a divalent metal cation</name>
        <dbReference type="ChEBI" id="CHEBI:60240"/>
        <label>1</label>
    </ligand>
</feature>
<proteinExistence type="inferred from homology"/>
<name>A0A845EQS5_9BACL</name>
<dbReference type="GO" id="GO:0008270">
    <property type="term" value="F:zinc ion binding"/>
    <property type="evidence" value="ECO:0007669"/>
    <property type="project" value="InterPro"/>
</dbReference>
<dbReference type="PANTHER" id="PTHR10819">
    <property type="entry name" value="PHOSPHOTRIESTERASE-RELATED"/>
    <property type="match status" value="1"/>
</dbReference>
<comment type="cofactor">
    <cofactor evidence="3">
        <name>a divalent metal cation</name>
        <dbReference type="ChEBI" id="CHEBI:60240"/>
    </cofactor>
    <text evidence="3">Binds 2 divalent metal cations per subunit.</text>
</comment>
<dbReference type="Pfam" id="PF02126">
    <property type="entry name" value="PTE"/>
    <property type="match status" value="1"/>
</dbReference>
<feature type="binding site" evidence="3">
    <location>
        <position position="166"/>
    </location>
    <ligand>
        <name>a divalent metal cation</name>
        <dbReference type="ChEBI" id="CHEBI:60240"/>
        <label>2</label>
    </ligand>
</feature>
<organism evidence="5 6">
    <name type="scientific">Guptibacillus hwajinpoensis</name>
    <dbReference type="NCBI Taxonomy" id="208199"/>
    <lineage>
        <taxon>Bacteria</taxon>
        <taxon>Bacillati</taxon>
        <taxon>Bacillota</taxon>
        <taxon>Bacilli</taxon>
        <taxon>Bacillales</taxon>
        <taxon>Guptibacillaceae</taxon>
        <taxon>Guptibacillus</taxon>
    </lineage>
</organism>
<feature type="binding site" evidence="3">
    <location>
        <position position="22"/>
    </location>
    <ligand>
        <name>a divalent metal cation</name>
        <dbReference type="ChEBI" id="CHEBI:60240"/>
        <label>1</label>
    </ligand>
</feature>
<evidence type="ECO:0000256" key="4">
    <source>
        <dbReference type="PROSITE-ProRule" id="PRU00679"/>
    </source>
</evidence>
<dbReference type="EMBL" id="WMEY01000001">
    <property type="protein sequence ID" value="MYL62094.1"/>
    <property type="molecule type" value="Genomic_DNA"/>
</dbReference>
<dbReference type="Gene3D" id="3.20.20.140">
    <property type="entry name" value="Metal-dependent hydrolases"/>
    <property type="match status" value="1"/>
</dbReference>
<sequence length="305" mass="33601">MIHTVRGQIDPNELGVCSAHEHLCIDLSRIKKDPDTILDDIGGMEEELRYFKASGGQAMVEVTNDGMGRNATLLRKLSETTGVHLIASTGFYKDPFLPDQATKWGRDQFAQHMIDEIKNGIDGTDVYPGVIGEIGSSHYEIKPIEEELLTGAGIAAMETGFPLTTHTTLGTMGVEQVELYSALGLPMNQLIVGHQDLNQDDERVLAVVEAGAFVGFDTIGKINYRPDADRIKTICLLIERGYGAQILLSADLTRKSHWHKHGGIGYDYILNEFIPRLKETGVSDEDIRMMLIDNPAQAFSRKGST</sequence>
<dbReference type="InterPro" id="IPR032466">
    <property type="entry name" value="Metal_Hydrolase"/>
</dbReference>
<comment type="similarity">
    <text evidence="4">Belongs to the metallo-dependent hydrolases superfamily. Phosphotriesterase family.</text>
</comment>
<dbReference type="RefSeq" id="WP_160917982.1">
    <property type="nucleotide sequence ID" value="NZ_WMEY01000001.1"/>
</dbReference>
<evidence type="ECO:0000256" key="3">
    <source>
        <dbReference type="PIRSR" id="PIRSR601559-52"/>
    </source>
</evidence>
<evidence type="ECO:0000256" key="2">
    <source>
        <dbReference type="ARBA" id="ARBA00022801"/>
    </source>
</evidence>
<reference evidence="5 6" key="1">
    <citation type="submission" date="2019-11" db="EMBL/GenBank/DDBJ databases">
        <title>Genome sequences of 17 halophilic strains isolated from different environments.</title>
        <authorList>
            <person name="Furrow R.E."/>
        </authorList>
    </citation>
    <scope>NUCLEOTIDE SEQUENCE [LARGE SCALE GENOMIC DNA]</scope>
    <source>
        <strain evidence="5 6">22506_14_FS</strain>
    </source>
</reference>
<evidence type="ECO:0000256" key="1">
    <source>
        <dbReference type="ARBA" id="ARBA00022723"/>
    </source>
</evidence>
<protein>
    <submittedName>
        <fullName evidence="5">Phosphotriesterase</fullName>
    </submittedName>
</protein>
<comment type="caution">
    <text evidence="4">Lacks conserved residue(s) required for the propagation of feature annotation.</text>
</comment>
<evidence type="ECO:0000313" key="5">
    <source>
        <dbReference type="EMBL" id="MYL62094.1"/>
    </source>
</evidence>
<keyword evidence="2" id="KW-0378">Hydrolase</keyword>
<feature type="binding site" evidence="3">
    <location>
        <position position="133"/>
    </location>
    <ligand>
        <name>a divalent metal cation</name>
        <dbReference type="ChEBI" id="CHEBI:60240"/>
        <label>2</label>
    </ligand>
</feature>